<dbReference type="SUPFAM" id="SSF48264">
    <property type="entry name" value="Cytochrome P450"/>
    <property type="match status" value="1"/>
</dbReference>
<evidence type="ECO:0000256" key="2">
    <source>
        <dbReference type="ARBA" id="ARBA00010617"/>
    </source>
</evidence>
<evidence type="ECO:0000256" key="6">
    <source>
        <dbReference type="ARBA" id="ARBA00023004"/>
    </source>
</evidence>
<keyword evidence="10" id="KW-0472">Membrane</keyword>
<keyword evidence="10" id="KW-1133">Transmembrane helix</keyword>
<keyword evidence="12" id="KW-1185">Reference proteome</keyword>
<evidence type="ECO:0000256" key="1">
    <source>
        <dbReference type="ARBA" id="ARBA00001971"/>
    </source>
</evidence>
<gene>
    <name evidence="11" type="ORF">FRX31_021146</name>
</gene>
<evidence type="ECO:0000256" key="8">
    <source>
        <dbReference type="PIRSR" id="PIRSR602401-1"/>
    </source>
</evidence>
<feature type="binding site" description="axial binding residue" evidence="8">
    <location>
        <position position="436"/>
    </location>
    <ligand>
        <name>heme</name>
        <dbReference type="ChEBI" id="CHEBI:30413"/>
    </ligand>
    <ligandPart>
        <name>Fe</name>
        <dbReference type="ChEBI" id="CHEBI:18248"/>
    </ligandPart>
</feature>
<evidence type="ECO:0000256" key="10">
    <source>
        <dbReference type="SAM" id="Phobius"/>
    </source>
</evidence>
<keyword evidence="6 8" id="KW-0408">Iron</keyword>
<dbReference type="InterPro" id="IPR002401">
    <property type="entry name" value="Cyt_P450_E_grp-I"/>
</dbReference>
<comment type="cofactor">
    <cofactor evidence="1 8">
        <name>heme</name>
        <dbReference type="ChEBI" id="CHEBI:30413"/>
    </cofactor>
</comment>
<dbReference type="GO" id="GO:0044550">
    <property type="term" value="P:secondary metabolite biosynthetic process"/>
    <property type="evidence" value="ECO:0007669"/>
    <property type="project" value="UniProtKB-ARBA"/>
</dbReference>
<evidence type="ECO:0000313" key="11">
    <source>
        <dbReference type="EMBL" id="KAF5189265.1"/>
    </source>
</evidence>
<dbReference type="Gene3D" id="1.10.630.10">
    <property type="entry name" value="Cytochrome P450"/>
    <property type="match status" value="1"/>
</dbReference>
<dbReference type="GO" id="GO:0020037">
    <property type="term" value="F:heme binding"/>
    <property type="evidence" value="ECO:0007669"/>
    <property type="project" value="InterPro"/>
</dbReference>
<name>A0A7J6VYT8_THATH</name>
<reference evidence="11 12" key="1">
    <citation type="submission" date="2020-06" db="EMBL/GenBank/DDBJ databases">
        <title>Transcriptomic and genomic resources for Thalictrum thalictroides and T. hernandezii: Facilitating candidate gene discovery in an emerging model plant lineage.</title>
        <authorList>
            <person name="Arias T."/>
            <person name="Riano-Pachon D.M."/>
            <person name="Di Stilio V.S."/>
        </authorList>
    </citation>
    <scope>NUCLEOTIDE SEQUENCE [LARGE SCALE GENOMIC DNA]</scope>
    <source>
        <strain evidence="12">cv. WT478/WT964</strain>
        <tissue evidence="11">Leaves</tissue>
    </source>
</reference>
<keyword evidence="5 9" id="KW-0560">Oxidoreductase</keyword>
<dbReference type="OrthoDB" id="1877779at2759"/>
<evidence type="ECO:0000256" key="3">
    <source>
        <dbReference type="ARBA" id="ARBA00022617"/>
    </source>
</evidence>
<keyword evidence="7 9" id="KW-0503">Monooxygenase</keyword>
<dbReference type="Proteomes" id="UP000554482">
    <property type="component" value="Unassembled WGS sequence"/>
</dbReference>
<dbReference type="GO" id="GO:0004497">
    <property type="term" value="F:monooxygenase activity"/>
    <property type="evidence" value="ECO:0007669"/>
    <property type="project" value="UniProtKB-KW"/>
</dbReference>
<organism evidence="11 12">
    <name type="scientific">Thalictrum thalictroides</name>
    <name type="common">Rue-anemone</name>
    <name type="synonym">Anemone thalictroides</name>
    <dbReference type="NCBI Taxonomy" id="46969"/>
    <lineage>
        <taxon>Eukaryota</taxon>
        <taxon>Viridiplantae</taxon>
        <taxon>Streptophyta</taxon>
        <taxon>Embryophyta</taxon>
        <taxon>Tracheophyta</taxon>
        <taxon>Spermatophyta</taxon>
        <taxon>Magnoliopsida</taxon>
        <taxon>Ranunculales</taxon>
        <taxon>Ranunculaceae</taxon>
        <taxon>Thalictroideae</taxon>
        <taxon>Thalictrum</taxon>
    </lineage>
</organism>
<dbReference type="EMBL" id="JABWDY010025714">
    <property type="protein sequence ID" value="KAF5189265.1"/>
    <property type="molecule type" value="Genomic_DNA"/>
</dbReference>
<sequence length="493" mass="54949">MEETNFYILILLLVLFVSFLVLHHLRQKFSKYPPGPYPLPILGNFLHLHKAPHIALANLAKVHGPLISLRLGAKLLIVASSQEAATEILKVHERAMSGRPVPLTIEAVGSKGLDFFTLIGATSCTKNWKKLRTIVKAELLSTDVVDKTTIVREEKAKELIDLLSSKQGQVVNLGDFIFTTAANTLSRLLFSKDFISLENESLVGGFSKENIKTIVNLASTPNIGDHYTIFSGLDIQGLGKKSAECLGRLYASWNNLVSGRQETKCGDHVNKDKDFLDVLLANGFSKDQINLILSEMLITGIDTTSAAVEWAMAELIKNQDAMTKLSEELAKEIGGNIIRDSDLPRLPYLNACVKETLRLHPSVAMVPRRAIERCQVMNYTIPKNAEIWVNLWALGRDPTKWEVPLAFMPSRFLQSHLSFMGSHFEYIPFGSGRRMCPGLPLAVRLVPLVIASLVHSFDWYLPDNLSPSELNMDAKLGLTLQREKPLYLIPRTK</sequence>
<evidence type="ECO:0000256" key="7">
    <source>
        <dbReference type="ARBA" id="ARBA00023033"/>
    </source>
</evidence>
<accession>A0A7J6VYT8</accession>
<dbReference type="PANTHER" id="PTHR47950:SF49">
    <property type="entry name" value="CYTOCHROME P450"/>
    <property type="match status" value="1"/>
</dbReference>
<dbReference type="InterPro" id="IPR017972">
    <property type="entry name" value="Cyt_P450_CS"/>
</dbReference>
<evidence type="ECO:0000256" key="9">
    <source>
        <dbReference type="RuleBase" id="RU000461"/>
    </source>
</evidence>
<dbReference type="PRINTS" id="PR00463">
    <property type="entry name" value="EP450I"/>
</dbReference>
<dbReference type="GO" id="GO:0016705">
    <property type="term" value="F:oxidoreductase activity, acting on paired donors, with incorporation or reduction of molecular oxygen"/>
    <property type="evidence" value="ECO:0007669"/>
    <property type="project" value="InterPro"/>
</dbReference>
<keyword evidence="10" id="KW-0812">Transmembrane</keyword>
<dbReference type="InterPro" id="IPR036396">
    <property type="entry name" value="Cyt_P450_sf"/>
</dbReference>
<dbReference type="AlphaFoldDB" id="A0A7J6VYT8"/>
<dbReference type="PANTHER" id="PTHR47950">
    <property type="entry name" value="CYTOCHROME P450, FAMILY 76, SUBFAMILY C, POLYPEPTIDE 5-RELATED"/>
    <property type="match status" value="1"/>
</dbReference>
<comment type="similarity">
    <text evidence="2 9">Belongs to the cytochrome P450 family.</text>
</comment>
<feature type="transmembrane region" description="Helical" evidence="10">
    <location>
        <begin position="6"/>
        <end position="25"/>
    </location>
</feature>
<dbReference type="FunFam" id="1.10.630.10:FF:000126">
    <property type="entry name" value="Predicted protein"/>
    <property type="match status" value="1"/>
</dbReference>
<comment type="caution">
    <text evidence="11">The sequence shown here is derived from an EMBL/GenBank/DDBJ whole genome shotgun (WGS) entry which is preliminary data.</text>
</comment>
<dbReference type="Pfam" id="PF00067">
    <property type="entry name" value="p450"/>
    <property type="match status" value="1"/>
</dbReference>
<dbReference type="GO" id="GO:0005506">
    <property type="term" value="F:iron ion binding"/>
    <property type="evidence" value="ECO:0007669"/>
    <property type="project" value="InterPro"/>
</dbReference>
<dbReference type="PROSITE" id="PS00086">
    <property type="entry name" value="CYTOCHROME_P450"/>
    <property type="match status" value="1"/>
</dbReference>
<dbReference type="PRINTS" id="PR00385">
    <property type="entry name" value="P450"/>
</dbReference>
<evidence type="ECO:0000256" key="4">
    <source>
        <dbReference type="ARBA" id="ARBA00022723"/>
    </source>
</evidence>
<keyword evidence="4 8" id="KW-0479">Metal-binding</keyword>
<evidence type="ECO:0000256" key="5">
    <source>
        <dbReference type="ARBA" id="ARBA00023002"/>
    </source>
</evidence>
<keyword evidence="3 8" id="KW-0349">Heme</keyword>
<dbReference type="InterPro" id="IPR001128">
    <property type="entry name" value="Cyt_P450"/>
</dbReference>
<proteinExistence type="inferred from homology"/>
<protein>
    <submittedName>
        <fullName evidence="11">Cytochrome p450</fullName>
    </submittedName>
</protein>
<evidence type="ECO:0000313" key="12">
    <source>
        <dbReference type="Proteomes" id="UP000554482"/>
    </source>
</evidence>